<proteinExistence type="predicted"/>
<feature type="compositionally biased region" description="Polar residues" evidence="2">
    <location>
        <begin position="1"/>
        <end position="10"/>
    </location>
</feature>
<dbReference type="InterPro" id="IPR036249">
    <property type="entry name" value="Thioredoxin-like_sf"/>
</dbReference>
<dbReference type="InterPro" id="IPR000866">
    <property type="entry name" value="AhpC/TSA"/>
</dbReference>
<organism evidence="4 5">
    <name type="scientific">Labilithrix luteola</name>
    <dbReference type="NCBI Taxonomy" id="1391654"/>
    <lineage>
        <taxon>Bacteria</taxon>
        <taxon>Pseudomonadati</taxon>
        <taxon>Myxococcota</taxon>
        <taxon>Polyangia</taxon>
        <taxon>Polyangiales</taxon>
        <taxon>Labilitrichaceae</taxon>
        <taxon>Labilithrix</taxon>
    </lineage>
</organism>
<dbReference type="Gene3D" id="3.40.30.10">
    <property type="entry name" value="Glutaredoxin"/>
    <property type="match status" value="1"/>
</dbReference>
<protein>
    <submittedName>
        <fullName evidence="4">Thioredoxin family protein</fullName>
    </submittedName>
</protein>
<evidence type="ECO:0000313" key="4">
    <source>
        <dbReference type="EMBL" id="AKU96860.1"/>
    </source>
</evidence>
<dbReference type="OrthoDB" id="9813820at2"/>
<dbReference type="SUPFAM" id="SSF52833">
    <property type="entry name" value="Thioredoxin-like"/>
    <property type="match status" value="1"/>
</dbReference>
<dbReference type="PROSITE" id="PS00194">
    <property type="entry name" value="THIOREDOXIN_1"/>
    <property type="match status" value="1"/>
</dbReference>
<dbReference type="InterPro" id="IPR050553">
    <property type="entry name" value="Thioredoxin_ResA/DsbE_sf"/>
</dbReference>
<dbReference type="PANTHER" id="PTHR42852:SF17">
    <property type="entry name" value="THIOREDOXIN-LIKE PROTEIN HI_1115"/>
    <property type="match status" value="1"/>
</dbReference>
<dbReference type="STRING" id="1391654.AKJ09_03524"/>
<sequence>MAESTRNPELTASAEAQSQAQSQALAGGDERSGVARLVLVVLAIAVGFGVVPRLTSGYGCGRAEDAPDFSGTLVANAPDPAKTTFNLSEFRGHPVLLDFWATWCGPCQAEMPIINGVASRFKDQGLVVLGVNTSDAEGLAARFVARRGVTFPIVYDVKDAIAQKFDVHNLPTLILISKEGKIMAVRQGVTSDADLERLIRRAL</sequence>
<name>A0A0K1PTK4_9BACT</name>
<dbReference type="EMBL" id="CP012333">
    <property type="protein sequence ID" value="AKU96860.1"/>
    <property type="molecule type" value="Genomic_DNA"/>
</dbReference>
<dbReference type="AlphaFoldDB" id="A0A0K1PTK4"/>
<keyword evidence="5" id="KW-1185">Reference proteome</keyword>
<evidence type="ECO:0000259" key="3">
    <source>
        <dbReference type="PROSITE" id="PS51352"/>
    </source>
</evidence>
<dbReference type="Proteomes" id="UP000064967">
    <property type="component" value="Chromosome"/>
</dbReference>
<feature type="compositionally biased region" description="Low complexity" evidence="2">
    <location>
        <begin position="12"/>
        <end position="24"/>
    </location>
</feature>
<dbReference type="InterPro" id="IPR013766">
    <property type="entry name" value="Thioredoxin_domain"/>
</dbReference>
<feature type="region of interest" description="Disordered" evidence="2">
    <location>
        <begin position="1"/>
        <end position="24"/>
    </location>
</feature>
<dbReference type="GO" id="GO:0016209">
    <property type="term" value="F:antioxidant activity"/>
    <property type="evidence" value="ECO:0007669"/>
    <property type="project" value="InterPro"/>
</dbReference>
<dbReference type="PANTHER" id="PTHR42852">
    <property type="entry name" value="THIOL:DISULFIDE INTERCHANGE PROTEIN DSBE"/>
    <property type="match status" value="1"/>
</dbReference>
<evidence type="ECO:0000256" key="1">
    <source>
        <dbReference type="ARBA" id="ARBA00023284"/>
    </source>
</evidence>
<dbReference type="Pfam" id="PF00578">
    <property type="entry name" value="AhpC-TSA"/>
    <property type="match status" value="1"/>
</dbReference>
<dbReference type="PROSITE" id="PS51352">
    <property type="entry name" value="THIOREDOXIN_2"/>
    <property type="match status" value="1"/>
</dbReference>
<keyword evidence="1" id="KW-0676">Redox-active center</keyword>
<evidence type="ECO:0000313" key="5">
    <source>
        <dbReference type="Proteomes" id="UP000064967"/>
    </source>
</evidence>
<dbReference type="GO" id="GO:0016491">
    <property type="term" value="F:oxidoreductase activity"/>
    <property type="evidence" value="ECO:0007669"/>
    <property type="project" value="InterPro"/>
</dbReference>
<reference evidence="4 5" key="1">
    <citation type="submission" date="2015-08" db="EMBL/GenBank/DDBJ databases">
        <authorList>
            <person name="Babu N.S."/>
            <person name="Beckwith C.J."/>
            <person name="Beseler K.G."/>
            <person name="Brison A."/>
            <person name="Carone J.V."/>
            <person name="Caskin T.P."/>
            <person name="Diamond M."/>
            <person name="Durham M.E."/>
            <person name="Foxe J.M."/>
            <person name="Go M."/>
            <person name="Henderson B.A."/>
            <person name="Jones I.B."/>
            <person name="McGettigan J.A."/>
            <person name="Micheletti S.J."/>
            <person name="Nasrallah M.E."/>
            <person name="Ortiz D."/>
            <person name="Piller C.R."/>
            <person name="Privatt S.R."/>
            <person name="Schneider S.L."/>
            <person name="Sharp S."/>
            <person name="Smith T.C."/>
            <person name="Stanton J.D."/>
            <person name="Ullery H.E."/>
            <person name="Wilson R.J."/>
            <person name="Serrano M.G."/>
            <person name="Buck G."/>
            <person name="Lee V."/>
            <person name="Wang Y."/>
            <person name="Carvalho R."/>
            <person name="Voegtly L."/>
            <person name="Shi R."/>
            <person name="Duckworth R."/>
            <person name="Johnson A."/>
            <person name="Loviza R."/>
            <person name="Walstead R."/>
            <person name="Shah Z."/>
            <person name="Kiflezghi M."/>
            <person name="Wade K."/>
            <person name="Ball S.L."/>
            <person name="Bradley K.W."/>
            <person name="Asai D.J."/>
            <person name="Bowman C.A."/>
            <person name="Russell D.A."/>
            <person name="Pope W.H."/>
            <person name="Jacobs-Sera D."/>
            <person name="Hendrix R.W."/>
            <person name="Hatfull G.F."/>
        </authorList>
    </citation>
    <scope>NUCLEOTIDE SEQUENCE [LARGE SCALE GENOMIC DNA]</scope>
    <source>
        <strain evidence="4 5">DSM 27648</strain>
    </source>
</reference>
<dbReference type="CDD" id="cd02966">
    <property type="entry name" value="TlpA_like_family"/>
    <property type="match status" value="1"/>
</dbReference>
<feature type="domain" description="Thioredoxin" evidence="3">
    <location>
        <begin position="60"/>
        <end position="203"/>
    </location>
</feature>
<dbReference type="KEGG" id="llu:AKJ09_03524"/>
<evidence type="ECO:0000256" key="2">
    <source>
        <dbReference type="SAM" id="MobiDB-lite"/>
    </source>
</evidence>
<gene>
    <name evidence="4" type="ORF">AKJ09_03524</name>
</gene>
<accession>A0A0K1PTK4</accession>
<dbReference type="InterPro" id="IPR017937">
    <property type="entry name" value="Thioredoxin_CS"/>
</dbReference>
<dbReference type="RefSeq" id="WP_146648085.1">
    <property type="nucleotide sequence ID" value="NZ_CP012333.1"/>
</dbReference>